<evidence type="ECO:0000313" key="1">
    <source>
        <dbReference type="EMBL" id="PYD36574.1"/>
    </source>
</evidence>
<dbReference type="AlphaFoldDB" id="A0A318NS50"/>
<proteinExistence type="predicted"/>
<dbReference type="Proteomes" id="UP000248196">
    <property type="component" value="Unassembled WGS sequence"/>
</dbReference>
<accession>A0A318NS50</accession>
<dbReference type="EMBL" id="PESE01000011">
    <property type="protein sequence ID" value="PYD36574.1"/>
    <property type="molecule type" value="Genomic_DNA"/>
</dbReference>
<evidence type="ECO:0000313" key="2">
    <source>
        <dbReference type="Proteomes" id="UP000248196"/>
    </source>
</evidence>
<dbReference type="OrthoDB" id="9972454at2"/>
<reference evidence="1 2" key="1">
    <citation type="submission" date="2017-11" db="EMBL/GenBank/DDBJ databases">
        <title>Genome sequence of the oocydin A producing rhizobacterium Serratia plymuthica 4Rx5.</title>
        <authorList>
            <person name="Matilla M.A."/>
            <person name="Udaondo Z."/>
            <person name="Salmond G.P.C."/>
        </authorList>
    </citation>
    <scope>NUCLEOTIDE SEQUENCE [LARGE SCALE GENOMIC DNA]</scope>
    <source>
        <strain evidence="1 2">4Rx5</strain>
    </source>
</reference>
<name>A0A318NS50_SERPL</name>
<organism evidence="1 2">
    <name type="scientific">Serratia plymuthica</name>
    <dbReference type="NCBI Taxonomy" id="82996"/>
    <lineage>
        <taxon>Bacteria</taxon>
        <taxon>Pseudomonadati</taxon>
        <taxon>Pseudomonadota</taxon>
        <taxon>Gammaproteobacteria</taxon>
        <taxon>Enterobacterales</taxon>
        <taxon>Yersiniaceae</taxon>
        <taxon>Serratia</taxon>
    </lineage>
</organism>
<comment type="caution">
    <text evidence="1">The sequence shown here is derived from an EMBL/GenBank/DDBJ whole genome shotgun (WGS) entry which is preliminary data.</text>
</comment>
<sequence>MNTDDPLPLLCKFTDENGQQWAFSDDIICYLETDEGDPFWHFYRYHSIDNLTARQCAVLLGVTVVTASVCGPDGQ</sequence>
<gene>
    <name evidence="1" type="ORF">CT690_23810</name>
</gene>
<dbReference type="RefSeq" id="WP_037430031.1">
    <property type="nucleotide sequence ID" value="NZ_PESE01000011.1"/>
</dbReference>
<protein>
    <submittedName>
        <fullName evidence="1">Uncharacterized protein</fullName>
    </submittedName>
</protein>